<evidence type="ECO:0000256" key="14">
    <source>
        <dbReference type="RuleBase" id="RU004445"/>
    </source>
</evidence>
<dbReference type="PANTHER" id="PTHR42979">
    <property type="entry name" value="3-ISOPROPYLMALATE DEHYDROGENASE"/>
    <property type="match status" value="1"/>
</dbReference>
<evidence type="ECO:0000256" key="4">
    <source>
        <dbReference type="ARBA" id="ARBA00008319"/>
    </source>
</evidence>
<dbReference type="RefSeq" id="WP_237853485.1">
    <property type="nucleotide sequence ID" value="NZ_JAKLWS010000008.1"/>
</dbReference>
<comment type="cofactor">
    <cofactor evidence="2">
        <name>Mn(2+)</name>
        <dbReference type="ChEBI" id="CHEBI:29035"/>
    </cofactor>
</comment>
<dbReference type="InterPro" id="IPR024084">
    <property type="entry name" value="IsoPropMal-DH-like_dom"/>
</dbReference>
<accession>A0ABS9KCT6</accession>
<sequence length="364" mass="39423">MKEVSIVALPGDGIGPEVTDVALQVLDTVCEQHDIKLNVTKRPFGGTCYDEFGEPVTDEILETCKEHKVVLLGAVGGPKWDDLSANLRPEAALLKLRKELGVYANLRPIFVHSALSGSSTLKEEVIEGTDILIVRELTGGVYFGKPRFSAEEDGDPFSVDTMKYSRSEVQRVARIAFETAKLRGKRVCSVDKMNVLESSRLWRKSVLEVAEEYPDVELSHMLVDNAAMQLIRNPKQFDVIVTGNLFGDILSDEASMLTGSIGMLPSASLGGENGLYEPVHGSAPDIAGQGIANPLAAVASAALLCRHSLKLESAAKRIEAAILKLLDDGYRPADLYNDEPGTTLANTEEISNRLITSLEETAKA</sequence>
<evidence type="ECO:0000256" key="7">
    <source>
        <dbReference type="ARBA" id="ARBA00022605"/>
    </source>
</evidence>
<dbReference type="SUPFAM" id="SSF53659">
    <property type="entry name" value="Isocitrate/Isopropylmalate dehydrogenase-like"/>
    <property type="match status" value="1"/>
</dbReference>
<keyword evidence="8 13" id="KW-0479">Metal-binding</keyword>
<keyword evidence="9 13" id="KW-0460">Magnesium</keyword>
<organism evidence="16 17">
    <name type="scientific">Rhodohalobacter sulfatireducens</name>
    <dbReference type="NCBI Taxonomy" id="2911366"/>
    <lineage>
        <taxon>Bacteria</taxon>
        <taxon>Pseudomonadati</taxon>
        <taxon>Balneolota</taxon>
        <taxon>Balneolia</taxon>
        <taxon>Balneolales</taxon>
        <taxon>Balneolaceae</taxon>
        <taxon>Rhodohalobacter</taxon>
    </lineage>
</organism>
<protein>
    <recommendedName>
        <fullName evidence="13">3-isopropylmalate dehydrogenase</fullName>
        <ecNumber evidence="13">1.1.1.85</ecNumber>
    </recommendedName>
    <alternativeName>
        <fullName evidence="13">3-IPM-DH</fullName>
    </alternativeName>
    <alternativeName>
        <fullName evidence="13">Beta-IPM dehydrogenase</fullName>
        <shortName evidence="13">IMDH</shortName>
    </alternativeName>
</protein>
<comment type="cofactor">
    <cofactor evidence="13 14">
        <name>Mg(2+)</name>
        <dbReference type="ChEBI" id="CHEBI:18420"/>
    </cofactor>
    <cofactor evidence="13 14">
        <name>Mn(2+)</name>
        <dbReference type="ChEBI" id="CHEBI:29035"/>
    </cofactor>
    <text evidence="13 14">Binds 1 Mg(2+) or Mn(2+) ion per subunit.</text>
</comment>
<comment type="function">
    <text evidence="13 14">Catalyzes the oxidation of 3-carboxy-2-hydroxy-4-methylpentanoate (3-isopropylmalate) to 3-carboxy-4-methyl-2-oxopentanoate. The product decarboxylates to 4-methyl-2 oxopentanoate.</text>
</comment>
<dbReference type="NCBIfam" id="TIGR00169">
    <property type="entry name" value="leuB"/>
    <property type="match status" value="1"/>
</dbReference>
<evidence type="ECO:0000256" key="2">
    <source>
        <dbReference type="ARBA" id="ARBA00001936"/>
    </source>
</evidence>
<feature type="binding site" evidence="13">
    <location>
        <position position="97"/>
    </location>
    <ligand>
        <name>substrate</name>
    </ligand>
</feature>
<keyword evidence="13" id="KW-0963">Cytoplasm</keyword>
<proteinExistence type="inferred from homology"/>
<dbReference type="PROSITE" id="PS00470">
    <property type="entry name" value="IDH_IMDH"/>
    <property type="match status" value="1"/>
</dbReference>
<feature type="binding site" evidence="13">
    <location>
        <position position="224"/>
    </location>
    <ligand>
        <name>Mg(2+)</name>
        <dbReference type="ChEBI" id="CHEBI:18420"/>
    </ligand>
</feature>
<feature type="site" description="Important for catalysis" evidence="13">
    <location>
        <position position="142"/>
    </location>
</feature>
<comment type="catalytic activity">
    <reaction evidence="1 13 14">
        <text>(2R,3S)-3-isopropylmalate + NAD(+) = 4-methyl-2-oxopentanoate + CO2 + NADH</text>
        <dbReference type="Rhea" id="RHEA:32271"/>
        <dbReference type="ChEBI" id="CHEBI:16526"/>
        <dbReference type="ChEBI" id="CHEBI:17865"/>
        <dbReference type="ChEBI" id="CHEBI:35121"/>
        <dbReference type="ChEBI" id="CHEBI:57540"/>
        <dbReference type="ChEBI" id="CHEBI:57945"/>
        <dbReference type="EC" id="1.1.1.85"/>
    </reaction>
</comment>
<dbReference type="Pfam" id="PF00180">
    <property type="entry name" value="Iso_dh"/>
    <property type="match status" value="1"/>
</dbReference>
<comment type="subunit">
    <text evidence="5 13 14">Homodimer.</text>
</comment>
<gene>
    <name evidence="13 16" type="primary">leuB</name>
    <name evidence="16" type="ORF">L6773_08720</name>
</gene>
<dbReference type="SMART" id="SM01329">
    <property type="entry name" value="Iso_dh"/>
    <property type="match status" value="1"/>
</dbReference>
<evidence type="ECO:0000256" key="11">
    <source>
        <dbReference type="ARBA" id="ARBA00023027"/>
    </source>
</evidence>
<evidence type="ECO:0000256" key="9">
    <source>
        <dbReference type="ARBA" id="ARBA00022842"/>
    </source>
</evidence>
<dbReference type="Gene3D" id="3.40.718.10">
    <property type="entry name" value="Isopropylmalate Dehydrogenase"/>
    <property type="match status" value="1"/>
</dbReference>
<evidence type="ECO:0000256" key="6">
    <source>
        <dbReference type="ARBA" id="ARBA00022430"/>
    </source>
</evidence>
<dbReference type="InterPro" id="IPR019818">
    <property type="entry name" value="IsoCit/isopropylmalate_DH_CS"/>
</dbReference>
<evidence type="ECO:0000256" key="5">
    <source>
        <dbReference type="ARBA" id="ARBA00011738"/>
    </source>
</evidence>
<evidence type="ECO:0000256" key="12">
    <source>
        <dbReference type="ARBA" id="ARBA00023304"/>
    </source>
</evidence>
<evidence type="ECO:0000256" key="1">
    <source>
        <dbReference type="ARBA" id="ARBA00000624"/>
    </source>
</evidence>
<evidence type="ECO:0000256" key="8">
    <source>
        <dbReference type="ARBA" id="ARBA00022723"/>
    </source>
</evidence>
<feature type="binding site" evidence="13">
    <location>
        <position position="252"/>
    </location>
    <ligand>
        <name>Mg(2+)</name>
        <dbReference type="ChEBI" id="CHEBI:18420"/>
    </ligand>
</feature>
<dbReference type="Proteomes" id="UP001165366">
    <property type="component" value="Unassembled WGS sequence"/>
</dbReference>
<comment type="pathway">
    <text evidence="3 13 14">Amino-acid biosynthesis; L-leucine biosynthesis; L-leucine from 3-methyl-2-oxobutanoate: step 3/4.</text>
</comment>
<dbReference type="InterPro" id="IPR004429">
    <property type="entry name" value="Isopropylmalate_DH"/>
</dbReference>
<feature type="binding site" evidence="13">
    <location>
        <position position="135"/>
    </location>
    <ligand>
        <name>substrate</name>
    </ligand>
</feature>
<reference evidence="16" key="2">
    <citation type="submission" date="2024-05" db="EMBL/GenBank/DDBJ databases">
        <title>Rhodohalobacter halophilus gen. nov., sp. nov., a moderately halophilic member of the family Balneolaceae.</title>
        <authorList>
            <person name="Xia J."/>
        </authorList>
    </citation>
    <scope>NUCLEOTIDE SEQUENCE</scope>
    <source>
        <strain evidence="16">WB101</strain>
    </source>
</reference>
<keyword evidence="7 13" id="KW-0028">Amino-acid biosynthesis</keyword>
<feature type="binding site" evidence="13">
    <location>
        <position position="248"/>
    </location>
    <ligand>
        <name>Mg(2+)</name>
        <dbReference type="ChEBI" id="CHEBI:18420"/>
    </ligand>
</feature>
<keyword evidence="10 13" id="KW-0560">Oxidoreductase</keyword>
<feature type="binding site" evidence="13">
    <location>
        <begin position="281"/>
        <end position="293"/>
    </location>
    <ligand>
        <name>NAD(+)</name>
        <dbReference type="ChEBI" id="CHEBI:57540"/>
    </ligand>
</feature>
<evidence type="ECO:0000313" key="16">
    <source>
        <dbReference type="EMBL" id="MCG2588645.1"/>
    </source>
</evidence>
<keyword evidence="13" id="KW-0464">Manganese</keyword>
<dbReference type="PANTHER" id="PTHR42979:SF1">
    <property type="entry name" value="3-ISOPROPYLMALATE DEHYDROGENASE"/>
    <property type="match status" value="1"/>
</dbReference>
<keyword evidence="17" id="KW-1185">Reference proteome</keyword>
<dbReference type="EMBL" id="JAKLWS010000008">
    <property type="protein sequence ID" value="MCG2588645.1"/>
    <property type="molecule type" value="Genomic_DNA"/>
</dbReference>
<evidence type="ECO:0000313" key="17">
    <source>
        <dbReference type="Proteomes" id="UP001165366"/>
    </source>
</evidence>
<comment type="caution">
    <text evidence="16">The sequence shown here is derived from an EMBL/GenBank/DDBJ whole genome shotgun (WGS) entry which is preliminary data.</text>
</comment>
<feature type="binding site" evidence="13">
    <location>
        <position position="224"/>
    </location>
    <ligand>
        <name>substrate</name>
    </ligand>
</feature>
<dbReference type="HAMAP" id="MF_01033">
    <property type="entry name" value="LeuB_type1"/>
    <property type="match status" value="1"/>
</dbReference>
<feature type="binding site" evidence="13">
    <location>
        <begin position="77"/>
        <end position="90"/>
    </location>
    <ligand>
        <name>NAD(+)</name>
        <dbReference type="ChEBI" id="CHEBI:57540"/>
    </ligand>
</feature>
<evidence type="ECO:0000256" key="3">
    <source>
        <dbReference type="ARBA" id="ARBA00004762"/>
    </source>
</evidence>
<keyword evidence="12 13" id="KW-0100">Branched-chain amino acid biosynthesis</keyword>
<comment type="similarity">
    <text evidence="4 13">Belongs to the isocitrate and isopropylmalate dehydrogenases family. LeuB type 1 subfamily.</text>
</comment>
<dbReference type="GO" id="GO:0003862">
    <property type="term" value="F:3-isopropylmalate dehydrogenase activity"/>
    <property type="evidence" value="ECO:0007669"/>
    <property type="project" value="UniProtKB-EC"/>
</dbReference>
<evidence type="ECO:0000256" key="10">
    <source>
        <dbReference type="ARBA" id="ARBA00023002"/>
    </source>
</evidence>
<name>A0ABS9KCT6_9BACT</name>
<dbReference type="EC" id="1.1.1.85" evidence="13"/>
<feature type="binding site" evidence="13">
    <location>
        <position position="107"/>
    </location>
    <ligand>
        <name>substrate</name>
    </ligand>
</feature>
<evidence type="ECO:0000259" key="15">
    <source>
        <dbReference type="SMART" id="SM01329"/>
    </source>
</evidence>
<keyword evidence="6 13" id="KW-0432">Leucine biosynthesis</keyword>
<comment type="subcellular location">
    <subcellularLocation>
        <location evidence="13">Cytoplasm</location>
    </subcellularLocation>
</comment>
<reference evidence="16" key="1">
    <citation type="submission" date="2022-01" db="EMBL/GenBank/DDBJ databases">
        <authorList>
            <person name="Wang Y."/>
        </authorList>
    </citation>
    <scope>NUCLEOTIDE SEQUENCE</scope>
    <source>
        <strain evidence="16">WB101</strain>
    </source>
</reference>
<feature type="site" description="Important for catalysis" evidence="13">
    <location>
        <position position="192"/>
    </location>
</feature>
<keyword evidence="11 13" id="KW-0520">NAD</keyword>
<evidence type="ECO:0000256" key="13">
    <source>
        <dbReference type="HAMAP-Rule" id="MF_01033"/>
    </source>
</evidence>
<feature type="domain" description="Isopropylmalate dehydrogenase-like" evidence="15">
    <location>
        <begin position="5"/>
        <end position="354"/>
    </location>
</feature>